<proteinExistence type="predicted"/>
<feature type="transmembrane region" description="Helical" evidence="1">
    <location>
        <begin position="153"/>
        <end position="169"/>
    </location>
</feature>
<comment type="caution">
    <text evidence="2">The sequence shown here is derived from an EMBL/GenBank/DDBJ whole genome shotgun (WGS) entry which is preliminary data.</text>
</comment>
<evidence type="ECO:0000313" key="3">
    <source>
        <dbReference type="Proteomes" id="UP000830835"/>
    </source>
</evidence>
<keyword evidence="3" id="KW-1185">Reference proteome</keyword>
<dbReference type="Proteomes" id="UP000830835">
    <property type="component" value="Unassembled WGS sequence"/>
</dbReference>
<dbReference type="EMBL" id="JAFIRA010000023">
    <property type="protein sequence ID" value="MCJ2543205.1"/>
    <property type="molecule type" value="Genomic_DNA"/>
</dbReference>
<evidence type="ECO:0000313" key="2">
    <source>
        <dbReference type="EMBL" id="MCJ2543205.1"/>
    </source>
</evidence>
<organism evidence="2 3">
    <name type="scientific">Thermostichus vulcanus str. 'Rupite'</name>
    <dbReference type="NCBI Taxonomy" id="2813851"/>
    <lineage>
        <taxon>Bacteria</taxon>
        <taxon>Bacillati</taxon>
        <taxon>Cyanobacteriota</taxon>
        <taxon>Cyanophyceae</taxon>
        <taxon>Thermostichales</taxon>
        <taxon>Thermostichaceae</taxon>
        <taxon>Thermostichus</taxon>
    </lineage>
</organism>
<name>A0ABT0CCZ7_THEVL</name>
<keyword evidence="1" id="KW-0472">Membrane</keyword>
<reference evidence="2" key="1">
    <citation type="submission" date="2021-02" db="EMBL/GenBank/DDBJ databases">
        <title>The CRISPR/cas machinery reduction and long-range gene transfer in the hot spring cyanobacterium Synechococcus.</title>
        <authorList>
            <person name="Dvorak P."/>
            <person name="Jahodarova E."/>
            <person name="Hasler P."/>
            <person name="Poulickova A."/>
        </authorList>
    </citation>
    <scope>NUCLEOTIDE SEQUENCE</scope>
    <source>
        <strain evidence="2">Rupite</strain>
    </source>
</reference>
<feature type="transmembrane region" description="Helical" evidence="1">
    <location>
        <begin position="94"/>
        <end position="111"/>
    </location>
</feature>
<gene>
    <name evidence="2" type="ORF">JX360_09840</name>
</gene>
<accession>A0ABT0CCZ7</accession>
<feature type="transmembrane region" description="Helical" evidence="1">
    <location>
        <begin position="258"/>
        <end position="278"/>
    </location>
</feature>
<protein>
    <submittedName>
        <fullName evidence="2">Uncharacterized protein</fullName>
    </submittedName>
</protein>
<feature type="transmembrane region" description="Helical" evidence="1">
    <location>
        <begin position="198"/>
        <end position="218"/>
    </location>
</feature>
<keyword evidence="1" id="KW-0812">Transmembrane</keyword>
<keyword evidence="1" id="KW-1133">Transmembrane helix</keyword>
<feature type="transmembrane region" description="Helical" evidence="1">
    <location>
        <begin position="175"/>
        <end position="191"/>
    </location>
</feature>
<sequence length="504" mass="55167">MEAQFLGYTGSVAAVGPDPRLSAVGISFPPVLVFGTALLGSPLLLQSLLGSLALLGMWQQLAQLPVGVGWRWLWGMLMVVQPSFGLMLLRSPSWIAAAGLLGINMALLLPLSQVGNATKDSVPLLQAEVDPGTGSPILSTPEMIVQGQRPLPVTLRLVLLGLGLAPLMLLRWESGWLLLWVALLVLLAFWRESWGFRGTAVLVTSFMSLTLILGWLYMNWLATGDPWAFTYQLGSGLRLPQLQAELIAVQGWNGLAEAGFWLLAVVPAYLIVGVGTLFSSGSGRWVWAMGWACPIVLLVASLGQGLFLPELSRFGMFWVLMPLLLGSYLRVGQAGLGRRLGITAALLLSLLTSGYVLTQRTGVAEEQDLWQRLQISSRQPSQLVQQWQTQRQEQRQVGQYLLQHLLPGQRVLADDALHFEAIFWAGDPRSFVTPHQYDFSIALQQPQERVDYLLLAGPQNPVRASDSVVQFWSGLAFGELLPGFVEVYGSPQVRLLARSQEVGL</sequence>
<feature type="transmembrane region" description="Helical" evidence="1">
    <location>
        <begin position="285"/>
        <end position="308"/>
    </location>
</feature>
<evidence type="ECO:0000256" key="1">
    <source>
        <dbReference type="SAM" id="Phobius"/>
    </source>
</evidence>
<feature type="transmembrane region" description="Helical" evidence="1">
    <location>
        <begin position="31"/>
        <end position="58"/>
    </location>
</feature>